<keyword evidence="4" id="KW-1185">Reference proteome</keyword>
<feature type="region of interest" description="Disordered" evidence="1">
    <location>
        <begin position="236"/>
        <end position="267"/>
    </location>
</feature>
<dbReference type="EMBL" id="JAOTPV010000004">
    <property type="protein sequence ID" value="KAJ4483882.1"/>
    <property type="molecule type" value="Genomic_DNA"/>
</dbReference>
<feature type="transmembrane region" description="Helical" evidence="2">
    <location>
        <begin position="89"/>
        <end position="112"/>
    </location>
</feature>
<proteinExistence type="predicted"/>
<sequence length="267" mass="30003">MSSAIKVAQNLFRFFRPGGTPHIYNSSTPPLFQRRSPWWAKWTFALVACDAFMTGSAMDLTWNHWSEPMDGKSESEVPPHSEYYTLRPIWQRLGLCSGFFIGGVGAASALFIAGFRYTKVLDVFPPLQTVVNPSRIDKNAVRKASEERRVFVQSARHSRSRGITFPLSHCTLHRGRADSELLLTVDKERGHWYIGLDDDSIINRQNYKGSAAREAILKAWKGGWINDDLARAASLPLPTTPKKKVTNERKGDVGKSKKSHTRISAAQ</sequence>
<protein>
    <submittedName>
        <fullName evidence="3">Uncharacterized protein</fullName>
    </submittedName>
</protein>
<feature type="compositionally biased region" description="Basic and acidic residues" evidence="1">
    <location>
        <begin position="245"/>
        <end position="255"/>
    </location>
</feature>
<keyword evidence="2" id="KW-1133">Transmembrane helix</keyword>
<evidence type="ECO:0000313" key="3">
    <source>
        <dbReference type="EMBL" id="KAJ4483882.1"/>
    </source>
</evidence>
<gene>
    <name evidence="3" type="ORF">J3R30DRAFT_1844924</name>
</gene>
<name>A0A9W9AM66_9AGAR</name>
<accession>A0A9W9AM66</accession>
<dbReference type="OrthoDB" id="2607755at2759"/>
<keyword evidence="2" id="KW-0472">Membrane</keyword>
<keyword evidence="2" id="KW-0812">Transmembrane</keyword>
<comment type="caution">
    <text evidence="3">The sequence shown here is derived from an EMBL/GenBank/DDBJ whole genome shotgun (WGS) entry which is preliminary data.</text>
</comment>
<reference evidence="3" key="1">
    <citation type="submission" date="2022-08" db="EMBL/GenBank/DDBJ databases">
        <title>A Global Phylogenomic Analysis of the Shiitake Genus Lentinula.</title>
        <authorList>
            <consortium name="DOE Joint Genome Institute"/>
            <person name="Sierra-Patev S."/>
            <person name="Min B."/>
            <person name="Naranjo-Ortiz M."/>
            <person name="Looney B."/>
            <person name="Konkel Z."/>
            <person name="Slot J.C."/>
            <person name="Sakamoto Y."/>
            <person name="Steenwyk J.L."/>
            <person name="Rokas A."/>
            <person name="Carro J."/>
            <person name="Camarero S."/>
            <person name="Ferreira P."/>
            <person name="Molpeceres G."/>
            <person name="Ruiz-Duenas F.J."/>
            <person name="Serrano A."/>
            <person name="Henrissat B."/>
            <person name="Drula E."/>
            <person name="Hughes K.W."/>
            <person name="Mata J.L."/>
            <person name="Ishikawa N.K."/>
            <person name="Vargas-Isla R."/>
            <person name="Ushijima S."/>
            <person name="Smith C.A."/>
            <person name="Ahrendt S."/>
            <person name="Andreopoulos W."/>
            <person name="He G."/>
            <person name="Labutti K."/>
            <person name="Lipzen A."/>
            <person name="Ng V."/>
            <person name="Riley R."/>
            <person name="Sandor L."/>
            <person name="Barry K."/>
            <person name="Martinez A.T."/>
            <person name="Xiao Y."/>
            <person name="Gibbons J.G."/>
            <person name="Terashima K."/>
            <person name="Grigoriev I.V."/>
            <person name="Hibbett D.S."/>
        </authorList>
    </citation>
    <scope>NUCLEOTIDE SEQUENCE</scope>
    <source>
        <strain evidence="3">JLM2183</strain>
    </source>
</reference>
<evidence type="ECO:0000256" key="2">
    <source>
        <dbReference type="SAM" id="Phobius"/>
    </source>
</evidence>
<dbReference type="Proteomes" id="UP001150266">
    <property type="component" value="Unassembled WGS sequence"/>
</dbReference>
<evidence type="ECO:0000313" key="4">
    <source>
        <dbReference type="Proteomes" id="UP001150266"/>
    </source>
</evidence>
<organism evidence="3 4">
    <name type="scientific">Lentinula aciculospora</name>
    <dbReference type="NCBI Taxonomy" id="153920"/>
    <lineage>
        <taxon>Eukaryota</taxon>
        <taxon>Fungi</taxon>
        <taxon>Dikarya</taxon>
        <taxon>Basidiomycota</taxon>
        <taxon>Agaricomycotina</taxon>
        <taxon>Agaricomycetes</taxon>
        <taxon>Agaricomycetidae</taxon>
        <taxon>Agaricales</taxon>
        <taxon>Marasmiineae</taxon>
        <taxon>Omphalotaceae</taxon>
        <taxon>Lentinula</taxon>
    </lineage>
</organism>
<dbReference type="AlphaFoldDB" id="A0A9W9AM66"/>
<evidence type="ECO:0000256" key="1">
    <source>
        <dbReference type="SAM" id="MobiDB-lite"/>
    </source>
</evidence>